<gene>
    <name evidence="2" type="ORF">FSB_LOCUS55322</name>
</gene>
<dbReference type="AlphaFoldDB" id="A0A2N9ITB2"/>
<evidence type="ECO:0000313" key="2">
    <source>
        <dbReference type="EMBL" id="SPD27440.1"/>
    </source>
</evidence>
<sequence>MKVRMAEELSSSESSAAAATMATSSSESSFGIGILRRHLWQRCSRGHRWRSKRRCECQRRRKEGKGECGRQTRACACGWRR</sequence>
<feature type="compositionally biased region" description="Low complexity" evidence="1">
    <location>
        <begin position="8"/>
        <end position="29"/>
    </location>
</feature>
<protein>
    <submittedName>
        <fullName evidence="2">Uncharacterized protein</fullName>
    </submittedName>
</protein>
<reference evidence="2" key="1">
    <citation type="submission" date="2018-02" db="EMBL/GenBank/DDBJ databases">
        <authorList>
            <person name="Cohen D.B."/>
            <person name="Kent A.D."/>
        </authorList>
    </citation>
    <scope>NUCLEOTIDE SEQUENCE</scope>
</reference>
<accession>A0A2N9ITB2</accession>
<evidence type="ECO:0000256" key="1">
    <source>
        <dbReference type="SAM" id="MobiDB-lite"/>
    </source>
</evidence>
<feature type="region of interest" description="Disordered" evidence="1">
    <location>
        <begin position="1"/>
        <end position="29"/>
    </location>
</feature>
<organism evidence="2">
    <name type="scientific">Fagus sylvatica</name>
    <name type="common">Beechnut</name>
    <dbReference type="NCBI Taxonomy" id="28930"/>
    <lineage>
        <taxon>Eukaryota</taxon>
        <taxon>Viridiplantae</taxon>
        <taxon>Streptophyta</taxon>
        <taxon>Embryophyta</taxon>
        <taxon>Tracheophyta</taxon>
        <taxon>Spermatophyta</taxon>
        <taxon>Magnoliopsida</taxon>
        <taxon>eudicotyledons</taxon>
        <taxon>Gunneridae</taxon>
        <taxon>Pentapetalae</taxon>
        <taxon>rosids</taxon>
        <taxon>fabids</taxon>
        <taxon>Fagales</taxon>
        <taxon>Fagaceae</taxon>
        <taxon>Fagus</taxon>
    </lineage>
</organism>
<name>A0A2N9ITB2_FAGSY</name>
<dbReference type="EMBL" id="OIVN01006193">
    <property type="protein sequence ID" value="SPD27440.1"/>
    <property type="molecule type" value="Genomic_DNA"/>
</dbReference>
<proteinExistence type="predicted"/>